<dbReference type="InterPro" id="IPR045006">
    <property type="entry name" value="CHLI-like"/>
</dbReference>
<proteinExistence type="inferred from homology"/>
<dbReference type="PANTHER" id="PTHR32039:SF7">
    <property type="entry name" value="COMPETENCE PROTEIN COMM"/>
    <property type="match status" value="1"/>
</dbReference>
<dbReference type="InterPro" id="IPR003593">
    <property type="entry name" value="AAA+_ATPase"/>
</dbReference>
<dbReference type="InterPro" id="IPR027417">
    <property type="entry name" value="P-loop_NTPase"/>
</dbReference>
<name>A0ABR7NPW5_9FIRM</name>
<dbReference type="InterPro" id="IPR025158">
    <property type="entry name" value="Mg_chelat-rel_C"/>
</dbReference>
<evidence type="ECO:0000256" key="1">
    <source>
        <dbReference type="ARBA" id="ARBA00006354"/>
    </source>
</evidence>
<dbReference type="Gene3D" id="3.40.50.300">
    <property type="entry name" value="P-loop containing nucleotide triphosphate hydrolases"/>
    <property type="match status" value="1"/>
</dbReference>
<dbReference type="SMART" id="SM00382">
    <property type="entry name" value="AAA"/>
    <property type="match status" value="1"/>
</dbReference>
<dbReference type="NCBIfam" id="TIGR00368">
    <property type="entry name" value="YifB family Mg chelatase-like AAA ATPase"/>
    <property type="match status" value="1"/>
</dbReference>
<dbReference type="Pfam" id="PF01078">
    <property type="entry name" value="Mg_chelatase"/>
    <property type="match status" value="1"/>
</dbReference>
<evidence type="ECO:0000313" key="3">
    <source>
        <dbReference type="EMBL" id="MBC8598162.1"/>
    </source>
</evidence>
<protein>
    <submittedName>
        <fullName evidence="3">YifB family Mg chelatase-like AAA ATPase</fullName>
    </submittedName>
</protein>
<dbReference type="Pfam" id="PF13335">
    <property type="entry name" value="Mg_chelatase_C"/>
    <property type="match status" value="1"/>
</dbReference>
<dbReference type="InterPro" id="IPR014721">
    <property type="entry name" value="Ribsml_uS5_D2-typ_fold_subgr"/>
</dbReference>
<dbReference type="Gene3D" id="3.30.230.10">
    <property type="match status" value="1"/>
</dbReference>
<dbReference type="RefSeq" id="WP_262426883.1">
    <property type="nucleotide sequence ID" value="NZ_JACRTJ010000006.1"/>
</dbReference>
<dbReference type="InterPro" id="IPR004482">
    <property type="entry name" value="Mg_chelat-rel"/>
</dbReference>
<reference evidence="3 4" key="1">
    <citation type="submission" date="2020-08" db="EMBL/GenBank/DDBJ databases">
        <title>Genome public.</title>
        <authorList>
            <person name="Liu C."/>
            <person name="Sun Q."/>
        </authorList>
    </citation>
    <scope>NUCLEOTIDE SEQUENCE [LARGE SCALE GENOMIC DNA]</scope>
    <source>
        <strain evidence="3 4">BX10</strain>
    </source>
</reference>
<keyword evidence="4" id="KW-1185">Reference proteome</keyword>
<dbReference type="CDD" id="cd00009">
    <property type="entry name" value="AAA"/>
    <property type="match status" value="1"/>
</dbReference>
<comment type="caution">
    <text evidence="3">The sequence shown here is derived from an EMBL/GenBank/DDBJ whole genome shotgun (WGS) entry which is preliminary data.</text>
</comment>
<dbReference type="InterPro" id="IPR020568">
    <property type="entry name" value="Ribosomal_Su5_D2-typ_SF"/>
</dbReference>
<dbReference type="Proteomes" id="UP000647491">
    <property type="component" value="Unassembled WGS sequence"/>
</dbReference>
<gene>
    <name evidence="3" type="ORF">H8708_02800</name>
</gene>
<dbReference type="PANTHER" id="PTHR32039">
    <property type="entry name" value="MAGNESIUM-CHELATASE SUBUNIT CHLI"/>
    <property type="match status" value="1"/>
</dbReference>
<accession>A0ABR7NPW5</accession>
<dbReference type="EMBL" id="JACRTJ010000006">
    <property type="protein sequence ID" value="MBC8598162.1"/>
    <property type="molecule type" value="Genomic_DNA"/>
</dbReference>
<organism evidence="3 4">
    <name type="scientific">Enterocloster hominis</name>
    <name type="common">ex Liu et al. 2021</name>
    <dbReference type="NCBI Taxonomy" id="2763663"/>
    <lineage>
        <taxon>Bacteria</taxon>
        <taxon>Bacillati</taxon>
        <taxon>Bacillota</taxon>
        <taxon>Clostridia</taxon>
        <taxon>Lachnospirales</taxon>
        <taxon>Lachnospiraceae</taxon>
        <taxon>Enterocloster</taxon>
    </lineage>
</organism>
<dbReference type="SUPFAM" id="SSF52540">
    <property type="entry name" value="P-loop containing nucleoside triphosphate hydrolases"/>
    <property type="match status" value="1"/>
</dbReference>
<dbReference type="Pfam" id="PF13541">
    <property type="entry name" value="ChlI"/>
    <property type="match status" value="1"/>
</dbReference>
<comment type="similarity">
    <text evidence="1">Belongs to the Mg-chelatase subunits D/I family. ComM subfamily.</text>
</comment>
<dbReference type="InterPro" id="IPR000523">
    <property type="entry name" value="Mg_chelatse_chII-like_cat_dom"/>
</dbReference>
<feature type="domain" description="AAA+ ATPase" evidence="2">
    <location>
        <begin position="213"/>
        <end position="397"/>
    </location>
</feature>
<evidence type="ECO:0000259" key="2">
    <source>
        <dbReference type="SMART" id="SM00382"/>
    </source>
</evidence>
<sequence length="511" mass="56042">MFGKVNSIYLQGMWGTQVSVEADVSGGLPGWSFVGYLASEVREAQDRVRTAIRNLGVELPPRKVTINLSPADLRKEGTGFDLAIAAAILTAYGIIPSPEETWLFLGELGLDGRIKGIPGALTLTVRARELGFTRLFLPEENLEEASMIQGIGLVGAGDLKSLMELLKGAGPIKEYERRERPGTDPGQEKYAGDFSEVNGQKVLRRAAEVAVAGMHNLLMIGPAGSGKTMVARRLATILPAMTQEERIEISKIYSVCNLLSGEEPLIRRRPFRAPHHTVSAQALTGGGSRPKPGEISLATGGILFLDELPEMSRGALEALRQPLEERQVTISRVYGTCSYPADFQLVAAMNPCRCGHYPDLSRCTCTAGEVSRYLGKISGPLLDRMDICVEAQAVTYEEMEGKAENESSASIRARVEAARAIQRERFKGLSIRCNGEMGGGQIRRFCPLNKEESEFMEHIFFSLGISIRMYGKILKVARTAADLDGREQILTKDLSEAVSYVRIRQRYWKNG</sequence>
<evidence type="ECO:0000313" key="4">
    <source>
        <dbReference type="Proteomes" id="UP000647491"/>
    </source>
</evidence>
<dbReference type="SUPFAM" id="SSF54211">
    <property type="entry name" value="Ribosomal protein S5 domain 2-like"/>
    <property type="match status" value="1"/>
</dbReference>